<feature type="binding site" evidence="6">
    <location>
        <position position="154"/>
    </location>
    <ligand>
        <name>molybdate</name>
        <dbReference type="ChEBI" id="CHEBI:36264"/>
    </ligand>
</feature>
<protein>
    <submittedName>
        <fullName evidence="7">Molybdate ABC transporter substrate-binding protein</fullName>
    </submittedName>
</protein>
<evidence type="ECO:0000313" key="7">
    <source>
        <dbReference type="EMBL" id="KAB0267057.1"/>
    </source>
</evidence>
<dbReference type="GO" id="GO:0015689">
    <property type="term" value="P:molybdate ion transport"/>
    <property type="evidence" value="ECO:0007669"/>
    <property type="project" value="InterPro"/>
</dbReference>
<dbReference type="Gene3D" id="3.40.190.10">
    <property type="entry name" value="Periplasmic binding protein-like II"/>
    <property type="match status" value="2"/>
</dbReference>
<feature type="binding site" evidence="6">
    <location>
        <position position="199"/>
    </location>
    <ligand>
        <name>molybdate</name>
        <dbReference type="ChEBI" id="CHEBI:36264"/>
    </ligand>
</feature>
<proteinExistence type="inferred from homology"/>
<dbReference type="PANTHER" id="PTHR30632">
    <property type="entry name" value="MOLYBDATE-BINDING PERIPLASMIC PROTEIN"/>
    <property type="match status" value="1"/>
</dbReference>
<dbReference type="OrthoDB" id="9785015at2"/>
<comment type="subunit">
    <text evidence="5">The complex is composed of two ATP-binding proteins (ModC), two transmembrane proteins (ModB) and a solute-binding protein (ModA).</text>
</comment>
<name>A0A5N3PBE3_9HYPH</name>
<keyword evidence="2 6" id="KW-0500">Molybdenum</keyword>
<dbReference type="InterPro" id="IPR005950">
    <property type="entry name" value="ModA"/>
</dbReference>
<evidence type="ECO:0000256" key="2">
    <source>
        <dbReference type="ARBA" id="ARBA00022505"/>
    </source>
</evidence>
<organism evidence="7 8">
    <name type="scientific">Microvirga brassicacearum</name>
    <dbReference type="NCBI Taxonomy" id="2580413"/>
    <lineage>
        <taxon>Bacteria</taxon>
        <taxon>Pseudomonadati</taxon>
        <taxon>Pseudomonadota</taxon>
        <taxon>Alphaproteobacteria</taxon>
        <taxon>Hyphomicrobiales</taxon>
        <taxon>Methylobacteriaceae</taxon>
        <taxon>Microvirga</taxon>
    </lineage>
</organism>
<feature type="binding site" evidence="6">
    <location>
        <position position="72"/>
    </location>
    <ligand>
        <name>molybdate</name>
        <dbReference type="ChEBI" id="CHEBI:36264"/>
    </ligand>
</feature>
<evidence type="ECO:0000256" key="6">
    <source>
        <dbReference type="PIRSR" id="PIRSR004846-1"/>
    </source>
</evidence>
<feature type="binding site" evidence="6">
    <location>
        <position position="45"/>
    </location>
    <ligand>
        <name>molybdate</name>
        <dbReference type="ChEBI" id="CHEBI:36264"/>
    </ligand>
</feature>
<feature type="binding site" evidence="6">
    <location>
        <position position="181"/>
    </location>
    <ligand>
        <name>molybdate</name>
        <dbReference type="ChEBI" id="CHEBI:36264"/>
    </ligand>
</feature>
<dbReference type="EMBL" id="VCMV01000014">
    <property type="protein sequence ID" value="KAB0267057.1"/>
    <property type="molecule type" value="Genomic_DNA"/>
</dbReference>
<evidence type="ECO:0000256" key="1">
    <source>
        <dbReference type="ARBA" id="ARBA00009175"/>
    </source>
</evidence>
<dbReference type="GO" id="GO:0030288">
    <property type="term" value="C:outer membrane-bounded periplasmic space"/>
    <property type="evidence" value="ECO:0007669"/>
    <property type="project" value="TreeGrafter"/>
</dbReference>
<dbReference type="AlphaFoldDB" id="A0A5N3PBE3"/>
<comment type="similarity">
    <text evidence="1">Belongs to the bacterial solute-binding protein ModA family.</text>
</comment>
<dbReference type="GO" id="GO:1901359">
    <property type="term" value="F:tungstate binding"/>
    <property type="evidence" value="ECO:0007669"/>
    <property type="project" value="UniProtKB-ARBA"/>
</dbReference>
<gene>
    <name evidence="7" type="primary">modA</name>
    <name evidence="7" type="ORF">FEZ63_11535</name>
</gene>
<reference evidence="7 8" key="1">
    <citation type="journal article" date="2019" name="Microorganisms">
        <title>Genome Insights into the Novel Species Microvirga brassicacearum, a Rapeseed Endophyte with Biotechnological Potential.</title>
        <authorList>
            <person name="Jimenez-Gomez A."/>
            <person name="Saati-Santamaria Z."/>
            <person name="Igual J.M."/>
            <person name="Rivas R."/>
            <person name="Mateos P.F."/>
            <person name="Garcia-Fraile P."/>
        </authorList>
    </citation>
    <scope>NUCLEOTIDE SEQUENCE [LARGE SCALE GENOMIC DNA]</scope>
    <source>
        <strain evidence="7 8">CDVBN77</strain>
    </source>
</reference>
<dbReference type="RefSeq" id="WP_150944491.1">
    <property type="nucleotide sequence ID" value="NZ_VCMV01000014.1"/>
</dbReference>
<evidence type="ECO:0000256" key="5">
    <source>
        <dbReference type="ARBA" id="ARBA00062515"/>
    </source>
</evidence>
<evidence type="ECO:0000313" key="8">
    <source>
        <dbReference type="Proteomes" id="UP000325684"/>
    </source>
</evidence>
<dbReference type="FunFam" id="3.40.190.10:FF:000035">
    <property type="entry name" value="Molybdate ABC transporter substrate-binding protein"/>
    <property type="match status" value="1"/>
</dbReference>
<keyword evidence="4" id="KW-0732">Signal</keyword>
<dbReference type="NCBIfam" id="TIGR01256">
    <property type="entry name" value="modA"/>
    <property type="match status" value="1"/>
</dbReference>
<dbReference type="GO" id="GO:0030973">
    <property type="term" value="F:molybdate ion binding"/>
    <property type="evidence" value="ECO:0007669"/>
    <property type="project" value="TreeGrafter"/>
</dbReference>
<keyword evidence="8" id="KW-1185">Reference proteome</keyword>
<evidence type="ECO:0000256" key="3">
    <source>
        <dbReference type="ARBA" id="ARBA00022723"/>
    </source>
</evidence>
<dbReference type="GO" id="GO:0046872">
    <property type="term" value="F:metal ion binding"/>
    <property type="evidence" value="ECO:0007669"/>
    <property type="project" value="UniProtKB-KW"/>
</dbReference>
<evidence type="ECO:0000256" key="4">
    <source>
        <dbReference type="ARBA" id="ARBA00022729"/>
    </source>
</evidence>
<dbReference type="CDD" id="cd13536">
    <property type="entry name" value="PBP2_EcModA"/>
    <property type="match status" value="1"/>
</dbReference>
<dbReference type="Pfam" id="PF13531">
    <property type="entry name" value="SBP_bac_11"/>
    <property type="match status" value="1"/>
</dbReference>
<comment type="caution">
    <text evidence="7">The sequence shown here is derived from an EMBL/GenBank/DDBJ whole genome shotgun (WGS) entry which is preliminary data.</text>
</comment>
<dbReference type="InterPro" id="IPR050682">
    <property type="entry name" value="ModA/WtpA"/>
</dbReference>
<dbReference type="PANTHER" id="PTHR30632:SF17">
    <property type="entry name" value="MOLYBDATE-BINDING PROTEIN MODA"/>
    <property type="match status" value="1"/>
</dbReference>
<dbReference type="PIRSF" id="PIRSF004846">
    <property type="entry name" value="ModA"/>
    <property type="match status" value="1"/>
</dbReference>
<keyword evidence="3 6" id="KW-0479">Metal-binding</keyword>
<dbReference type="Proteomes" id="UP000325684">
    <property type="component" value="Unassembled WGS sequence"/>
</dbReference>
<sequence length="269" mass="28252">MARSLGSNLSSLLRAWVVGVVSGLTFLAPAAGAQPKNVVVFAAASLKDALDDVNRAWERDTGKPATIVYAASNLLAKQIDAGAPADLFVSADLDWMIYAVAKKLIRAESRVDLLGNSLVLIAPKDTRVETTTHSIATMLGSGHLAMGNVDAVPAGKYGRAALEHLGEWDAVKGRIVQAESVRAALLLVSRGEAPLGIVYRSDAASDPSVTVVAAFPPDSHPPIVYPVALTADSKHPDAAAFLAFLRSPRAKPLFEARGFIVLNQPAARS</sequence>
<dbReference type="SUPFAM" id="SSF53850">
    <property type="entry name" value="Periplasmic binding protein-like II"/>
    <property type="match status" value="1"/>
</dbReference>
<accession>A0A5N3PBE3</accession>